<keyword evidence="4" id="KW-1185">Reference proteome</keyword>
<evidence type="ECO:0000313" key="3">
    <source>
        <dbReference type="EMBL" id="NBC41406.1"/>
    </source>
</evidence>
<dbReference type="InterPro" id="IPR011089">
    <property type="entry name" value="GmrSD_C"/>
</dbReference>
<dbReference type="InterPro" id="IPR004919">
    <property type="entry name" value="GmrSD_N"/>
</dbReference>
<name>A0A7X4Y9Q4_9BACT</name>
<feature type="domain" description="GmrSD restriction endonucleases N-terminal" evidence="1">
    <location>
        <begin position="24"/>
        <end position="237"/>
    </location>
</feature>
<dbReference type="Pfam" id="PF07510">
    <property type="entry name" value="GmrSD_C"/>
    <property type="match status" value="1"/>
</dbReference>
<protein>
    <submittedName>
        <fullName evidence="3">DUF262 domain-containing protein</fullName>
    </submittedName>
</protein>
<feature type="domain" description="GmrSD restriction endonucleases C-terminal" evidence="2">
    <location>
        <begin position="422"/>
        <end position="552"/>
    </location>
</feature>
<comment type="caution">
    <text evidence="3">The sequence shown here is derived from an EMBL/GenBank/DDBJ whole genome shotgun (WGS) entry which is preliminary data.</text>
</comment>
<reference evidence="3 4" key="1">
    <citation type="submission" date="2020-01" db="EMBL/GenBank/DDBJ databases">
        <title>The draft genome sequence of Corallococcus exiguus DSM 14696.</title>
        <authorList>
            <person name="Zhang X."/>
            <person name="Zhu H."/>
        </authorList>
    </citation>
    <scope>NUCLEOTIDE SEQUENCE [LARGE SCALE GENOMIC DNA]</scope>
    <source>
        <strain evidence="3 4">DSM 14696</strain>
    </source>
</reference>
<dbReference type="PANTHER" id="PTHR35149">
    <property type="entry name" value="SLL5132 PROTEIN"/>
    <property type="match status" value="1"/>
</dbReference>
<accession>A0A7X4Y9Q4</accession>
<dbReference type="Pfam" id="PF03235">
    <property type="entry name" value="GmrSD_N"/>
    <property type="match status" value="1"/>
</dbReference>
<sequence>MLLAILSAAHVPEVVMEARPSQILEFFNGTKQMLVPLFQRPYEWGPSEWETLWADLLEQYERTEEESVASHFTGAIVTAPARSVPVGVSKYLVIDGQQRLTTVTILICAMRSLFESGTKEYRKLTRLLVNEDDDGLDHFKLLPTQPDRAAFQALIAATPQADTRFTQAFEFFQKKLAGNDSDGAPINSERLATAVQSRLTVVAIHLGDTDDPYLIFESLNAKGTPLTQADLVRNYLLLRLHSNAQQKAYEEAWLPMQAILPGEHLTEFMRQYLMMNGEEVAKSAIYTVLKKRLLDVQDAAIAGELLRMQKASVLYANIVGLTAPTDATVGKGLARLHRWDIATANPFILKLLLAHSRAEVSATDVASSIALIESFVVRRAVCAVPTNQLKRIFLSITKDMPASGVPQWLSKTLAAGSSGRRWPKDDEFKDSLLRYRAYAQPTARCRFLLESIEEHHGHKEPAAFANATIEHVMPQTLTDEWRSMIGDNVTEIHEQWVDLLGNLTLTGYNSELSNSPFPIKKQLLSDSHFEMNKWIAGKEKWTEVELRERTELVFAKTKEIWPRPAE</sequence>
<evidence type="ECO:0000313" key="4">
    <source>
        <dbReference type="Proteomes" id="UP000537825"/>
    </source>
</evidence>
<evidence type="ECO:0000259" key="1">
    <source>
        <dbReference type="Pfam" id="PF03235"/>
    </source>
</evidence>
<dbReference type="EMBL" id="JAAAPK010000004">
    <property type="protein sequence ID" value="NBC41406.1"/>
    <property type="molecule type" value="Genomic_DNA"/>
</dbReference>
<organism evidence="3 4">
    <name type="scientific">Corallococcus exiguus</name>
    <dbReference type="NCBI Taxonomy" id="83462"/>
    <lineage>
        <taxon>Bacteria</taxon>
        <taxon>Pseudomonadati</taxon>
        <taxon>Myxococcota</taxon>
        <taxon>Myxococcia</taxon>
        <taxon>Myxococcales</taxon>
        <taxon>Cystobacterineae</taxon>
        <taxon>Myxococcaceae</taxon>
        <taxon>Corallococcus</taxon>
    </lineage>
</organism>
<dbReference type="RefSeq" id="WP_139915160.1">
    <property type="nucleotide sequence ID" value="NZ_CBCSLE010000040.1"/>
</dbReference>
<dbReference type="AlphaFoldDB" id="A0A7X4Y9Q4"/>
<dbReference type="PANTHER" id="PTHR35149:SF2">
    <property type="entry name" value="DUF262 DOMAIN-CONTAINING PROTEIN"/>
    <property type="match status" value="1"/>
</dbReference>
<evidence type="ECO:0000259" key="2">
    <source>
        <dbReference type="Pfam" id="PF07510"/>
    </source>
</evidence>
<gene>
    <name evidence="3" type="ORF">GTZ93_16415</name>
</gene>
<dbReference type="Proteomes" id="UP000537825">
    <property type="component" value="Unassembled WGS sequence"/>
</dbReference>
<proteinExistence type="predicted"/>